<dbReference type="SUPFAM" id="SSF75217">
    <property type="entry name" value="alpha/beta knot"/>
    <property type="match status" value="1"/>
</dbReference>
<dbReference type="AlphaFoldDB" id="A0AA38CH99"/>
<dbReference type="CDD" id="cd18096">
    <property type="entry name" value="SpoU-like"/>
    <property type="match status" value="1"/>
</dbReference>
<comment type="caution">
    <text evidence="4">The sequence shown here is derived from an EMBL/GenBank/DDBJ whole genome shotgun (WGS) entry which is preliminary data.</text>
</comment>
<sequence>MWYGFRDYVGRVLETMESFVIVHNVAKRHNIGTLARSATAFGVSEFIVVGRKDFNAFGSHGSTLHINFRHFHTLQEAQQYLKGKDCDICGVEIADGALAVHEHPFRKSTAFLLGNEGTGLSTKEMEICDFFVYISQYGCGTASLNVTIAGSIVLHHFAALINDPEQSRIAYPAPESLICQIRSDVLHTQIDPNKSLECKFGQLSKDDVVANFDQIFTRFSRCPSKNVILHIVMKGFAFDSLLKFDLKILRIVCFDPVAGRAHEVDSKRMRELQGTVKSGIERQTCEEACIFFLDHEVASIVLNSNEEDLNVYKWIINELMIQIDQGSYGRHFRDVHINFQDFLDSLTALVTSSPKMCHEYWKNAAGKLSRPGALSRAIEKTTLRTSST</sequence>
<dbReference type="GO" id="GO:0003723">
    <property type="term" value="F:RNA binding"/>
    <property type="evidence" value="ECO:0007669"/>
    <property type="project" value="InterPro"/>
</dbReference>
<keyword evidence="5" id="KW-1185">Reference proteome</keyword>
<protein>
    <recommendedName>
        <fullName evidence="3">tRNA/rRNA methyltransferase SpoU type domain-containing protein</fullName>
    </recommendedName>
</protein>
<dbReference type="InterPro" id="IPR001537">
    <property type="entry name" value="SpoU_MeTrfase"/>
</dbReference>
<evidence type="ECO:0000313" key="4">
    <source>
        <dbReference type="EMBL" id="KAH9296898.1"/>
    </source>
</evidence>
<evidence type="ECO:0000313" key="5">
    <source>
        <dbReference type="Proteomes" id="UP000824469"/>
    </source>
</evidence>
<proteinExistence type="predicted"/>
<accession>A0AA38CH99</accession>
<organism evidence="4 5">
    <name type="scientific">Taxus chinensis</name>
    <name type="common">Chinese yew</name>
    <name type="synonym">Taxus wallichiana var. chinensis</name>
    <dbReference type="NCBI Taxonomy" id="29808"/>
    <lineage>
        <taxon>Eukaryota</taxon>
        <taxon>Viridiplantae</taxon>
        <taxon>Streptophyta</taxon>
        <taxon>Embryophyta</taxon>
        <taxon>Tracheophyta</taxon>
        <taxon>Spermatophyta</taxon>
        <taxon>Pinopsida</taxon>
        <taxon>Pinidae</taxon>
        <taxon>Conifers II</taxon>
        <taxon>Cupressales</taxon>
        <taxon>Taxaceae</taxon>
        <taxon>Taxus</taxon>
    </lineage>
</organism>
<evidence type="ECO:0000259" key="3">
    <source>
        <dbReference type="Pfam" id="PF00588"/>
    </source>
</evidence>
<dbReference type="InterPro" id="IPR029026">
    <property type="entry name" value="tRNA_m1G_MTases_N"/>
</dbReference>
<dbReference type="InterPro" id="IPR029028">
    <property type="entry name" value="Alpha/beta_knot_MTases"/>
</dbReference>
<evidence type="ECO:0000256" key="1">
    <source>
        <dbReference type="ARBA" id="ARBA00022603"/>
    </source>
</evidence>
<feature type="non-terminal residue" evidence="4">
    <location>
        <position position="388"/>
    </location>
</feature>
<dbReference type="PANTHER" id="PTHR43191:SF7">
    <property type="entry name" value="OBP33PEP LIKE PROTEIN"/>
    <property type="match status" value="1"/>
</dbReference>
<dbReference type="GO" id="GO:0008173">
    <property type="term" value="F:RNA methyltransferase activity"/>
    <property type="evidence" value="ECO:0007669"/>
    <property type="project" value="InterPro"/>
</dbReference>
<evidence type="ECO:0000256" key="2">
    <source>
        <dbReference type="ARBA" id="ARBA00022679"/>
    </source>
</evidence>
<gene>
    <name evidence="4" type="ORF">KI387_028580</name>
</gene>
<reference evidence="4 5" key="1">
    <citation type="journal article" date="2021" name="Nat. Plants">
        <title>The Taxus genome provides insights into paclitaxel biosynthesis.</title>
        <authorList>
            <person name="Xiong X."/>
            <person name="Gou J."/>
            <person name="Liao Q."/>
            <person name="Li Y."/>
            <person name="Zhou Q."/>
            <person name="Bi G."/>
            <person name="Li C."/>
            <person name="Du R."/>
            <person name="Wang X."/>
            <person name="Sun T."/>
            <person name="Guo L."/>
            <person name="Liang H."/>
            <person name="Lu P."/>
            <person name="Wu Y."/>
            <person name="Zhang Z."/>
            <person name="Ro D.K."/>
            <person name="Shang Y."/>
            <person name="Huang S."/>
            <person name="Yan J."/>
        </authorList>
    </citation>
    <scope>NUCLEOTIDE SEQUENCE [LARGE SCALE GENOMIC DNA]</scope>
    <source>
        <strain evidence="4">Ta-2019</strain>
    </source>
</reference>
<feature type="domain" description="tRNA/rRNA methyltransferase SpoU type" evidence="3">
    <location>
        <begin position="19"/>
        <end position="155"/>
    </location>
</feature>
<dbReference type="Gene3D" id="3.40.1280.10">
    <property type="match status" value="1"/>
</dbReference>
<dbReference type="GO" id="GO:0006396">
    <property type="term" value="P:RNA processing"/>
    <property type="evidence" value="ECO:0007669"/>
    <property type="project" value="InterPro"/>
</dbReference>
<dbReference type="Pfam" id="PF00588">
    <property type="entry name" value="SpoU_methylase"/>
    <property type="match status" value="1"/>
</dbReference>
<dbReference type="EMBL" id="JAHRHJ020000010">
    <property type="protein sequence ID" value="KAH9296898.1"/>
    <property type="molecule type" value="Genomic_DNA"/>
</dbReference>
<keyword evidence="2" id="KW-0808">Transferase</keyword>
<keyword evidence="1" id="KW-0489">Methyltransferase</keyword>
<dbReference type="Proteomes" id="UP000824469">
    <property type="component" value="Unassembled WGS sequence"/>
</dbReference>
<dbReference type="PANTHER" id="PTHR43191">
    <property type="entry name" value="RRNA METHYLTRANSFERASE 3"/>
    <property type="match status" value="1"/>
</dbReference>
<dbReference type="GO" id="GO:0032259">
    <property type="term" value="P:methylation"/>
    <property type="evidence" value="ECO:0007669"/>
    <property type="project" value="UniProtKB-KW"/>
</dbReference>
<dbReference type="InterPro" id="IPR051259">
    <property type="entry name" value="rRNA_Methyltransferase"/>
</dbReference>
<name>A0AA38CH99_TAXCH</name>